<sequence length="119" mass="14110">MEQVIFKQSAMSNVTENSTVQIQELLIRMQRNNNIIQRLSKKLNSYTCEPNNHSCFEKLYELKHSFKVFASQQNQIMQLVKQKKGIAKNLQKDIQLHLDRFKQLERDMAAYLLDTNQYS</sequence>
<evidence type="ECO:0000313" key="2">
    <source>
        <dbReference type="Proteomes" id="UP000321456"/>
    </source>
</evidence>
<name>A0A5C8V2W9_9FLAO</name>
<protein>
    <submittedName>
        <fullName evidence="1">Uncharacterized protein</fullName>
    </submittedName>
</protein>
<dbReference type="EMBL" id="VRUR01000002">
    <property type="protein sequence ID" value="TXN35671.1"/>
    <property type="molecule type" value="Genomic_DNA"/>
</dbReference>
<organism evidence="1 2">
    <name type="scientific">Flagellimonas hymeniacidonis</name>
    <dbReference type="NCBI Taxonomy" id="2603628"/>
    <lineage>
        <taxon>Bacteria</taxon>
        <taxon>Pseudomonadati</taxon>
        <taxon>Bacteroidota</taxon>
        <taxon>Flavobacteriia</taxon>
        <taxon>Flavobacteriales</taxon>
        <taxon>Flavobacteriaceae</taxon>
        <taxon>Flagellimonas</taxon>
    </lineage>
</organism>
<gene>
    <name evidence="1" type="ORF">FVB32_13920</name>
</gene>
<keyword evidence="2" id="KW-1185">Reference proteome</keyword>
<dbReference type="AlphaFoldDB" id="A0A5C8V2W9"/>
<accession>A0A5C8V2W9</accession>
<reference evidence="1 2" key="1">
    <citation type="submission" date="2019-08" db="EMBL/GenBank/DDBJ databases">
        <title>Professor.</title>
        <authorList>
            <person name="Park J.S."/>
        </authorList>
    </citation>
    <scope>NUCLEOTIDE SEQUENCE [LARGE SCALE GENOMIC DNA]</scope>
    <source>
        <strain evidence="1 2">176CP5-101</strain>
    </source>
</reference>
<proteinExistence type="predicted"/>
<comment type="caution">
    <text evidence="1">The sequence shown here is derived from an EMBL/GenBank/DDBJ whole genome shotgun (WGS) entry which is preliminary data.</text>
</comment>
<evidence type="ECO:0000313" key="1">
    <source>
        <dbReference type="EMBL" id="TXN35671.1"/>
    </source>
</evidence>
<dbReference type="Proteomes" id="UP000321456">
    <property type="component" value="Unassembled WGS sequence"/>
</dbReference>
<dbReference type="RefSeq" id="WP_147744403.1">
    <property type="nucleotide sequence ID" value="NZ_VRUR01000002.1"/>
</dbReference>